<proteinExistence type="predicted"/>
<dbReference type="RefSeq" id="WP_036749788.1">
    <property type="nucleotide sequence ID" value="NZ_JAGSGC010000005.1"/>
</dbReference>
<gene>
    <name evidence="1" type="ORF">EA58_05425</name>
</gene>
<dbReference type="InterPro" id="IPR016024">
    <property type="entry name" value="ARM-type_fold"/>
</dbReference>
<accession>A0A066RZK5</accession>
<dbReference type="Proteomes" id="UP000027192">
    <property type="component" value="Unassembled WGS sequence"/>
</dbReference>
<evidence type="ECO:0000313" key="2">
    <source>
        <dbReference type="Proteomes" id="UP000027192"/>
    </source>
</evidence>
<dbReference type="AlphaFoldDB" id="A0A066RZK5"/>
<dbReference type="STRING" id="1654360.EA58_05425"/>
<dbReference type="Gene3D" id="2.20.140.10">
    <property type="entry name" value="WGR domain"/>
    <property type="match status" value="1"/>
</dbReference>
<dbReference type="OrthoDB" id="435394at2"/>
<reference evidence="1 2" key="1">
    <citation type="submission" date="2014-04" db="EMBL/GenBank/DDBJ databases">
        <title>Draft genome sequence of Photobacterium halotolerans S2753: a solonamide, ngercheumicin and holomycin producer.</title>
        <authorList>
            <person name="Machado H.R."/>
            <person name="Gram L."/>
        </authorList>
    </citation>
    <scope>NUCLEOTIDE SEQUENCE [LARGE SCALE GENOMIC DNA]</scope>
    <source>
        <strain evidence="1 2">S2753</strain>
    </source>
</reference>
<evidence type="ECO:0000313" key="1">
    <source>
        <dbReference type="EMBL" id="KDM92813.1"/>
    </source>
</evidence>
<dbReference type="EMBL" id="JMIB01000006">
    <property type="protein sequence ID" value="KDM92813.1"/>
    <property type="molecule type" value="Genomic_DNA"/>
</dbReference>
<keyword evidence="2" id="KW-1185">Reference proteome</keyword>
<name>A0A066RZK5_9GAMM</name>
<organism evidence="1 2">
    <name type="scientific">Photobacterium galatheae</name>
    <dbReference type="NCBI Taxonomy" id="1654360"/>
    <lineage>
        <taxon>Bacteria</taxon>
        <taxon>Pseudomonadati</taxon>
        <taxon>Pseudomonadota</taxon>
        <taxon>Gammaproteobacteria</taxon>
        <taxon>Vibrionales</taxon>
        <taxon>Vibrionaceae</taxon>
        <taxon>Photobacterium</taxon>
    </lineage>
</organism>
<protein>
    <recommendedName>
        <fullName evidence="3">WGR domain-containing protein</fullName>
    </recommendedName>
</protein>
<comment type="caution">
    <text evidence="1">The sequence shown here is derived from an EMBL/GenBank/DDBJ whole genome shotgun (WGS) entry which is preliminary data.</text>
</comment>
<dbReference type="SUPFAM" id="SSF48371">
    <property type="entry name" value="ARM repeat"/>
    <property type="match status" value="1"/>
</dbReference>
<sequence length="1023" mass="116038">MKLVRKTQLHFQEAQSEKVYEIALFEMPGADTERYIVSVRYSHRGATLKESQKTPAPVDLARAEKVFDSVVVAKRNQGYVIPGATVKPSARTSVNLGRRIMLEKNPAFRARQIWRLPPEKDPDMAFIIAGYLGHDVWRYDYSILWTLGRIGSSQNIAMIRPYLRHSNPVLASLAREVTLALTEPDAQQQVYLDLTGEDALLTPESLTQQVAEFCALPPMAAAEQPINECLKQAYLQSIFHPAIRQALIAVLPQIPFAPGAFQGLRYLLKMSEFRLDAEIYALLNLRLEFSRAYFTRNWKYHYSPDAGRMDVSRELASGQARLAHSQKTHQYLVSRCWRTLRQLGAAGNLYYTDMAAQFLLGYSDAEHAGKAKCVEGYQYDEDWNRVVTQVRHYDEYSKCRVLNAIIRTQHPGYQKNARGFWFFQPEIDDDGRGEAFPHLWDQVPERLLQIATATHCQPVSDFAVRAMEDNVSFCQSLSVDALIPLALKPYVSSQQFALRELASRAVREPFSESALLRLLASDAPAVTAFAITQLDQIRDFQNATAFLASLLCLDSEPLRQWLNSAALASKLAYLDHARLLQDCVRQFGETDLSQHQHLDFVFDWLAQHCSRVFSGLALPQVESLIQCGCPATMWLGCRLLDAMPIGYDAISPETLKIIHGAESEAIQAFSISLLKKLTPDVMATRMDDLLSLLSQCSASAQEAIFSVLITAIQSRPVHRDKVFLHVIRQLHDRELAQPLQHRINDFLRQHFESELSQNHHEALWLLATARSEMAHSLAATALESALGRVLASSPVLSDDQWFTLLFSSTAALRALARAYFERDPEAMRTRSDQLLSVLESRWPDTQAFGFTYCEQHMQREDWPADQIIAVCDSVQEPVQQFGRRLMQSYFDAADGRQYLLQLSQHPSPEVECFVSELLPDYAAGDEAVTVALKPYFLSVLSRVNRGRQAKDRVLHFLREQVVMTPQTLEMVCDLLTRLSLTSVHKDKAEYIKLMMTLKQQHADVALPAQLRQRSIRQLTECKE</sequence>
<evidence type="ECO:0008006" key="3">
    <source>
        <dbReference type="Google" id="ProtNLM"/>
    </source>
</evidence>